<dbReference type="KEGG" id="palh:B1H58_20225"/>
<dbReference type="STRING" id="1891675.B1H58_20225"/>
<dbReference type="InterPro" id="IPR018635">
    <property type="entry name" value="UPF0319"/>
</dbReference>
<comment type="similarity">
    <text evidence="1 3">Belongs to the UPF0319 family.</text>
</comment>
<accession>A0A1W6BAU2</accession>
<dbReference type="PROSITE" id="PS51257">
    <property type="entry name" value="PROKAR_LIPOPROTEIN"/>
    <property type="match status" value="1"/>
</dbReference>
<keyword evidence="5" id="KW-1185">Reference proteome</keyword>
<dbReference type="PANTHER" id="PTHR38108:SF1">
    <property type="entry name" value="UPF0319 PROTEIN YCCT"/>
    <property type="match status" value="1"/>
</dbReference>
<dbReference type="EMBL" id="CP019706">
    <property type="protein sequence ID" value="ARJ44143.1"/>
    <property type="molecule type" value="Genomic_DNA"/>
</dbReference>
<organism evidence="4 5">
    <name type="scientific">Pantoea alhagi</name>
    <dbReference type="NCBI Taxonomy" id="1891675"/>
    <lineage>
        <taxon>Bacteria</taxon>
        <taxon>Pseudomonadati</taxon>
        <taxon>Pseudomonadota</taxon>
        <taxon>Gammaproteobacteria</taxon>
        <taxon>Enterobacterales</taxon>
        <taxon>Erwiniaceae</taxon>
        <taxon>Pantoea</taxon>
    </lineage>
</organism>
<dbReference type="AlphaFoldDB" id="A0A1W6BAU2"/>
<gene>
    <name evidence="4" type="ORF">B1H58_20225</name>
</gene>
<dbReference type="Pfam" id="PF09829">
    <property type="entry name" value="DUF2057"/>
    <property type="match status" value="1"/>
</dbReference>
<dbReference type="Proteomes" id="UP000192900">
    <property type="component" value="Chromosome"/>
</dbReference>
<dbReference type="PANTHER" id="PTHR38108">
    <property type="entry name" value="UPF0319 PROTEIN YCCT"/>
    <property type="match status" value="1"/>
</dbReference>
<dbReference type="NCBIfam" id="NF002967">
    <property type="entry name" value="PRK03641.1"/>
    <property type="match status" value="1"/>
</dbReference>
<evidence type="ECO:0000256" key="1">
    <source>
        <dbReference type="ARBA" id="ARBA00008490"/>
    </source>
</evidence>
<reference evidence="4 5" key="1">
    <citation type="submission" date="2017-02" db="EMBL/GenBank/DDBJ databases">
        <title>Complete genome sequence of the drought resistance-promoting endophyte Pantoea alhagi LTYR-11Z.</title>
        <authorList>
            <person name="Zhang L."/>
        </authorList>
    </citation>
    <scope>NUCLEOTIDE SEQUENCE [LARGE SCALE GENOMIC DNA]</scope>
    <source>
        <strain evidence="4 5">LTYR-11Z</strain>
    </source>
</reference>
<sequence precursor="true">MKLRLICSGMFALLFATSCYATTLRLDPNIDLLVLDGRKISGSLLKGAEGLELDNGEHQLLFRVEKVLDTSHGNVKRSYISAPLIVTFVAKAKSISIRLPALENLRDRRQFDKNSAFILVDEKGQTVESRRDRLPLLQGHQTDLEKALIAYNRNGQVASVPRFAQQPPLSMQQEKFPVDVVGANMPAERMLQLWFHQVDSATRQRLVSWMKALRPS</sequence>
<keyword evidence="2 3" id="KW-0732">Signal</keyword>
<dbReference type="OrthoDB" id="6428208at2"/>
<dbReference type="RefSeq" id="WP_085072186.1">
    <property type="nucleotide sequence ID" value="NZ_CP019706.1"/>
</dbReference>
<protein>
    <recommendedName>
        <fullName evidence="3">UPF0319 protein B1H58_20225</fullName>
    </recommendedName>
</protein>
<feature type="signal peptide" evidence="3">
    <location>
        <begin position="1"/>
        <end position="21"/>
    </location>
</feature>
<name>A0A1W6BAU2_9GAMM</name>
<evidence type="ECO:0000313" key="4">
    <source>
        <dbReference type="EMBL" id="ARJ44143.1"/>
    </source>
</evidence>
<proteinExistence type="inferred from homology"/>
<feature type="chain" id="PRO_5013412099" description="UPF0319 protein B1H58_20225" evidence="3">
    <location>
        <begin position="22"/>
        <end position="216"/>
    </location>
</feature>
<evidence type="ECO:0000256" key="2">
    <source>
        <dbReference type="ARBA" id="ARBA00022729"/>
    </source>
</evidence>
<evidence type="ECO:0000313" key="5">
    <source>
        <dbReference type="Proteomes" id="UP000192900"/>
    </source>
</evidence>
<dbReference type="HAMAP" id="MF_00789">
    <property type="entry name" value="UPF0319"/>
    <property type="match status" value="1"/>
</dbReference>
<evidence type="ECO:0000256" key="3">
    <source>
        <dbReference type="HAMAP-Rule" id="MF_00789"/>
    </source>
</evidence>